<dbReference type="KEGG" id="clec:106662879"/>
<keyword evidence="6" id="KW-0408">Iron</keyword>
<feature type="transmembrane region" description="Helical" evidence="8">
    <location>
        <begin position="150"/>
        <end position="168"/>
    </location>
</feature>
<dbReference type="NCBIfam" id="TIGR02970">
    <property type="entry name" value="succ_dehyd_cytB"/>
    <property type="match status" value="1"/>
</dbReference>
<evidence type="ECO:0000256" key="5">
    <source>
        <dbReference type="ARBA" id="ARBA00022989"/>
    </source>
</evidence>
<accession>A0A8I6RCM4</accession>
<keyword evidence="10" id="KW-1185">Reference proteome</keyword>
<keyword evidence="5 8" id="KW-1133">Transmembrane helix</keyword>
<dbReference type="GO" id="GO:0005739">
    <property type="term" value="C:mitochondrion"/>
    <property type="evidence" value="ECO:0007669"/>
    <property type="project" value="GOC"/>
</dbReference>
<dbReference type="Proteomes" id="UP000494040">
    <property type="component" value="Unassembled WGS sequence"/>
</dbReference>
<dbReference type="InterPro" id="IPR000701">
    <property type="entry name" value="SuccDH_FuR_B_TM-su"/>
</dbReference>
<dbReference type="SUPFAM" id="SSF81343">
    <property type="entry name" value="Fumarate reductase respiratory complex transmembrane subunits"/>
    <property type="match status" value="1"/>
</dbReference>
<dbReference type="GO" id="GO:0046872">
    <property type="term" value="F:metal ion binding"/>
    <property type="evidence" value="ECO:0007669"/>
    <property type="project" value="UniProtKB-KW"/>
</dbReference>
<dbReference type="PANTHER" id="PTHR10978:SF5">
    <property type="entry name" value="SUCCINATE DEHYDROGENASE CYTOCHROME B560 SUBUNIT, MITOCHONDRIAL"/>
    <property type="match status" value="1"/>
</dbReference>
<evidence type="ECO:0008006" key="11">
    <source>
        <dbReference type="Google" id="ProtNLM"/>
    </source>
</evidence>
<dbReference type="GeneID" id="106662879"/>
<dbReference type="GO" id="GO:0016020">
    <property type="term" value="C:membrane"/>
    <property type="evidence" value="ECO:0007669"/>
    <property type="project" value="UniProtKB-SubCell"/>
</dbReference>
<dbReference type="PROSITE" id="PS01001">
    <property type="entry name" value="SDH_CYT_2"/>
    <property type="match status" value="1"/>
</dbReference>
<evidence type="ECO:0000256" key="2">
    <source>
        <dbReference type="ARBA" id="ARBA00022617"/>
    </source>
</evidence>
<dbReference type="GO" id="GO:0009055">
    <property type="term" value="F:electron transfer activity"/>
    <property type="evidence" value="ECO:0007669"/>
    <property type="project" value="InterPro"/>
</dbReference>
<dbReference type="PROSITE" id="PS01000">
    <property type="entry name" value="SDH_CYT_1"/>
    <property type="match status" value="1"/>
</dbReference>
<evidence type="ECO:0000313" key="10">
    <source>
        <dbReference type="Proteomes" id="UP000494040"/>
    </source>
</evidence>
<name>A0A8I6RCM4_CIMLE</name>
<feature type="transmembrane region" description="Helical" evidence="8">
    <location>
        <begin position="108"/>
        <end position="130"/>
    </location>
</feature>
<evidence type="ECO:0000313" key="9">
    <source>
        <dbReference type="EnsemblMetazoa" id="XP_014242800.1"/>
    </source>
</evidence>
<dbReference type="RefSeq" id="XP_014242800.1">
    <property type="nucleotide sequence ID" value="XM_014387314.2"/>
</dbReference>
<protein>
    <recommendedName>
        <fullName evidence="11">Succinate dehydrogenase cytochrome b560 subunit, mitochondrial</fullName>
    </recommendedName>
</protein>
<keyword evidence="3 8" id="KW-0812">Transmembrane</keyword>
<dbReference type="PANTHER" id="PTHR10978">
    <property type="entry name" value="SUCCINATE DEHYDROGENASE CYTOCHROME B560 SUBUNIT"/>
    <property type="match status" value="1"/>
</dbReference>
<reference evidence="9" key="1">
    <citation type="submission" date="2022-01" db="UniProtKB">
        <authorList>
            <consortium name="EnsemblMetazoa"/>
        </authorList>
    </citation>
    <scope>IDENTIFICATION</scope>
</reference>
<dbReference type="GO" id="GO:0006121">
    <property type="term" value="P:mitochondrial electron transport, succinate to ubiquinone"/>
    <property type="evidence" value="ECO:0007669"/>
    <property type="project" value="TreeGrafter"/>
</dbReference>
<dbReference type="OMA" id="PHDATHY"/>
<proteinExistence type="predicted"/>
<comment type="subcellular location">
    <subcellularLocation>
        <location evidence="1">Membrane</location>
        <topology evidence="1">Multi-pass membrane protein</topology>
    </subcellularLocation>
</comment>
<dbReference type="AlphaFoldDB" id="A0A8I6RCM4"/>
<dbReference type="InterPro" id="IPR034804">
    <property type="entry name" value="SQR/QFR_C/D"/>
</dbReference>
<evidence type="ECO:0000256" key="3">
    <source>
        <dbReference type="ARBA" id="ARBA00022692"/>
    </source>
</evidence>
<dbReference type="GO" id="GO:0006099">
    <property type="term" value="P:tricarboxylic acid cycle"/>
    <property type="evidence" value="ECO:0007669"/>
    <property type="project" value="InterPro"/>
</dbReference>
<dbReference type="OrthoDB" id="588261at2759"/>
<evidence type="ECO:0000256" key="6">
    <source>
        <dbReference type="ARBA" id="ARBA00023004"/>
    </source>
</evidence>
<keyword evidence="2" id="KW-0349">Heme</keyword>
<feature type="transmembrane region" description="Helical" evidence="8">
    <location>
        <begin position="76"/>
        <end position="96"/>
    </location>
</feature>
<organism evidence="9 10">
    <name type="scientific">Cimex lectularius</name>
    <name type="common">Bed bug</name>
    <name type="synonym">Acanthia lectularia</name>
    <dbReference type="NCBI Taxonomy" id="79782"/>
    <lineage>
        <taxon>Eukaryota</taxon>
        <taxon>Metazoa</taxon>
        <taxon>Ecdysozoa</taxon>
        <taxon>Arthropoda</taxon>
        <taxon>Hexapoda</taxon>
        <taxon>Insecta</taxon>
        <taxon>Pterygota</taxon>
        <taxon>Neoptera</taxon>
        <taxon>Paraneoptera</taxon>
        <taxon>Hemiptera</taxon>
        <taxon>Heteroptera</taxon>
        <taxon>Panheteroptera</taxon>
        <taxon>Cimicomorpha</taxon>
        <taxon>Cimicidae</taxon>
        <taxon>Cimex</taxon>
    </lineage>
</organism>
<keyword evidence="4" id="KW-0479">Metal-binding</keyword>
<dbReference type="EnsemblMetazoa" id="XM_014387314.2">
    <property type="protein sequence ID" value="XP_014242800.1"/>
    <property type="gene ID" value="LOC106662879"/>
</dbReference>
<dbReference type="Gene3D" id="1.20.1300.10">
    <property type="entry name" value="Fumarate reductase/succinate dehydrogenase, transmembrane subunit"/>
    <property type="match status" value="1"/>
</dbReference>
<evidence type="ECO:0000256" key="4">
    <source>
        <dbReference type="ARBA" id="ARBA00022723"/>
    </source>
</evidence>
<evidence type="ECO:0000256" key="1">
    <source>
        <dbReference type="ARBA" id="ARBA00004141"/>
    </source>
</evidence>
<evidence type="ECO:0000256" key="8">
    <source>
        <dbReference type="SAM" id="Phobius"/>
    </source>
</evidence>
<dbReference type="InterPro" id="IPR018495">
    <property type="entry name" value="Succ_DH_cyt_bsu_CS"/>
</dbReference>
<sequence>MSYARCLLTGRWVLSPSIQMFRPALHSRAVTLKATPATPPPKLTHEEKNEGVRPMSPHLLIYKPQLTSMMSISHRITGLMMAGYATVLAAGSFVSYDVCSLADTIKNLSLPGFVTFTVKYTLAFPAVYHFFNGIRHLFWDMGKGLTIKEVYLSGYVVLALTVAFSVLLSK</sequence>
<dbReference type="InterPro" id="IPR014314">
    <property type="entry name" value="Succ_DH_cytb556"/>
</dbReference>
<evidence type="ECO:0000256" key="7">
    <source>
        <dbReference type="ARBA" id="ARBA00023136"/>
    </source>
</evidence>
<dbReference type="Pfam" id="PF01127">
    <property type="entry name" value="Sdh_cyt"/>
    <property type="match status" value="1"/>
</dbReference>
<keyword evidence="7 8" id="KW-0472">Membrane</keyword>
<dbReference type="CDD" id="cd03499">
    <property type="entry name" value="SQR_TypeC_SdhC"/>
    <property type="match status" value="1"/>
</dbReference>